<dbReference type="AlphaFoldDB" id="A0AAW2HCU8"/>
<protein>
    <submittedName>
        <fullName evidence="2">Uncharacterized protein</fullName>
    </submittedName>
</protein>
<name>A0AAW2HCU8_9NEOP</name>
<comment type="caution">
    <text evidence="2">The sequence shown here is derived from an EMBL/GenBank/DDBJ whole genome shotgun (WGS) entry which is preliminary data.</text>
</comment>
<gene>
    <name evidence="2" type="ORF">PYX00_009757</name>
</gene>
<organism evidence="2">
    <name type="scientific">Menopon gallinae</name>
    <name type="common">poultry shaft louse</name>
    <dbReference type="NCBI Taxonomy" id="328185"/>
    <lineage>
        <taxon>Eukaryota</taxon>
        <taxon>Metazoa</taxon>
        <taxon>Ecdysozoa</taxon>
        <taxon>Arthropoda</taxon>
        <taxon>Hexapoda</taxon>
        <taxon>Insecta</taxon>
        <taxon>Pterygota</taxon>
        <taxon>Neoptera</taxon>
        <taxon>Paraneoptera</taxon>
        <taxon>Psocodea</taxon>
        <taxon>Troctomorpha</taxon>
        <taxon>Phthiraptera</taxon>
        <taxon>Amblycera</taxon>
        <taxon>Menoponidae</taxon>
        <taxon>Menopon</taxon>
    </lineage>
</organism>
<reference evidence="2" key="1">
    <citation type="journal article" date="2024" name="Gigascience">
        <title>Chromosome-level genome of the poultry shaft louse Menopon gallinae provides insight into the host-switching and adaptive evolution of parasitic lice.</title>
        <authorList>
            <person name="Xu Y."/>
            <person name="Ma L."/>
            <person name="Liu S."/>
            <person name="Liang Y."/>
            <person name="Liu Q."/>
            <person name="He Z."/>
            <person name="Tian L."/>
            <person name="Duan Y."/>
            <person name="Cai W."/>
            <person name="Li H."/>
            <person name="Song F."/>
        </authorList>
    </citation>
    <scope>NUCLEOTIDE SEQUENCE</scope>
    <source>
        <strain evidence="2">Cailab_2023a</strain>
    </source>
</reference>
<accession>A0AAW2HCU8</accession>
<evidence type="ECO:0000256" key="1">
    <source>
        <dbReference type="SAM" id="MobiDB-lite"/>
    </source>
</evidence>
<feature type="region of interest" description="Disordered" evidence="1">
    <location>
        <begin position="39"/>
        <end position="92"/>
    </location>
</feature>
<feature type="compositionally biased region" description="Basic and acidic residues" evidence="1">
    <location>
        <begin position="72"/>
        <end position="92"/>
    </location>
</feature>
<evidence type="ECO:0000313" key="2">
    <source>
        <dbReference type="EMBL" id="KAL0267505.1"/>
    </source>
</evidence>
<sequence length="92" mass="10517">MNKAAYCAWMRLRFVQSDEWMERVGSEFRFGGIVYRKGPDRLQHKKNKGNGSADGVRKGPGRQQGNISAGRDWCDDPGSDRQWDNSNKEKVP</sequence>
<proteinExistence type="predicted"/>
<dbReference type="EMBL" id="JARGDH010000005">
    <property type="protein sequence ID" value="KAL0267505.1"/>
    <property type="molecule type" value="Genomic_DNA"/>
</dbReference>